<feature type="domain" description="THAP-type" evidence="13">
    <location>
        <begin position="1"/>
        <end position="79"/>
    </location>
</feature>
<sequence>MVKTCCIKTCKSESYSGCGVSFHRFPSKEEMKQKWLDVIPEPIKITKNSVVCSLHFNPADFSMAKSRRVLNDNAVPSIFAPPINKQIVVLSDTVLPLRHDVEPIPSTSQAGLSESMNIDISTPSHSDQPPAKKICLGFKDVAVQTEMQRHSSPAEDDLKHCTGWAGEKKCVNLVTNSCFTMIKITFLLVCRNDFLAISDINNTVCNSLSPRKQIWKRTLRLTCQQMQEKMKSW</sequence>
<evidence type="ECO:0000259" key="13">
    <source>
        <dbReference type="PROSITE" id="PS50950"/>
    </source>
</evidence>
<dbReference type="InterPro" id="IPR006612">
    <property type="entry name" value="THAP_Znf"/>
</dbReference>
<keyword evidence="5" id="KW-0862">Zinc</keyword>
<comment type="caution">
    <text evidence="14">The sequence shown here is derived from an EMBL/GenBank/DDBJ whole genome shotgun (WGS) entry which is preliminary data.</text>
</comment>
<keyword evidence="11" id="KW-0131">Cell cycle</keyword>
<organism evidence="14 15">
    <name type="scientific">Mythimna separata</name>
    <name type="common">Oriental armyworm</name>
    <name type="synonym">Pseudaletia separata</name>
    <dbReference type="NCBI Taxonomy" id="271217"/>
    <lineage>
        <taxon>Eukaryota</taxon>
        <taxon>Metazoa</taxon>
        <taxon>Ecdysozoa</taxon>
        <taxon>Arthropoda</taxon>
        <taxon>Hexapoda</taxon>
        <taxon>Insecta</taxon>
        <taxon>Pterygota</taxon>
        <taxon>Neoptera</taxon>
        <taxon>Endopterygota</taxon>
        <taxon>Lepidoptera</taxon>
        <taxon>Glossata</taxon>
        <taxon>Ditrysia</taxon>
        <taxon>Noctuoidea</taxon>
        <taxon>Noctuidae</taxon>
        <taxon>Noctuinae</taxon>
        <taxon>Hadenini</taxon>
        <taxon>Mythimna</taxon>
    </lineage>
</organism>
<evidence type="ECO:0000256" key="11">
    <source>
        <dbReference type="ARBA" id="ARBA00023306"/>
    </source>
</evidence>
<keyword evidence="15" id="KW-1185">Reference proteome</keyword>
<evidence type="ECO:0000256" key="2">
    <source>
        <dbReference type="ARBA" id="ARBA00006177"/>
    </source>
</evidence>
<dbReference type="PANTHER" id="PTHR46600:SF1">
    <property type="entry name" value="THAP DOMAIN-CONTAINING PROTEIN 1"/>
    <property type="match status" value="1"/>
</dbReference>
<dbReference type="Pfam" id="PF05485">
    <property type="entry name" value="THAP"/>
    <property type="match status" value="1"/>
</dbReference>
<comment type="similarity">
    <text evidence="2">Belongs to the THAP1 family.</text>
</comment>
<evidence type="ECO:0000256" key="10">
    <source>
        <dbReference type="ARBA" id="ARBA00023242"/>
    </source>
</evidence>
<dbReference type="PANTHER" id="PTHR46600">
    <property type="entry name" value="THAP DOMAIN-CONTAINING"/>
    <property type="match status" value="1"/>
</dbReference>
<evidence type="ECO:0000256" key="7">
    <source>
        <dbReference type="ARBA" id="ARBA00023054"/>
    </source>
</evidence>
<dbReference type="SMART" id="SM00692">
    <property type="entry name" value="DM3"/>
    <property type="match status" value="1"/>
</dbReference>
<dbReference type="EMBL" id="JARGEI010000013">
    <property type="protein sequence ID" value="KAJ8721411.1"/>
    <property type="molecule type" value="Genomic_DNA"/>
</dbReference>
<dbReference type="SMART" id="SM00980">
    <property type="entry name" value="THAP"/>
    <property type="match status" value="1"/>
</dbReference>
<dbReference type="GO" id="GO:0008270">
    <property type="term" value="F:zinc ion binding"/>
    <property type="evidence" value="ECO:0007669"/>
    <property type="project" value="UniProtKB-KW"/>
</dbReference>
<dbReference type="InterPro" id="IPR026516">
    <property type="entry name" value="THAP1/10"/>
</dbReference>
<protein>
    <recommendedName>
        <fullName evidence="13">THAP-type domain-containing protein</fullName>
    </recommendedName>
</protein>
<evidence type="ECO:0000256" key="12">
    <source>
        <dbReference type="PROSITE-ProRule" id="PRU00309"/>
    </source>
</evidence>
<dbReference type="Gene3D" id="6.20.210.20">
    <property type="entry name" value="THAP domain"/>
    <property type="match status" value="1"/>
</dbReference>
<dbReference type="GO" id="GO:0043565">
    <property type="term" value="F:sequence-specific DNA binding"/>
    <property type="evidence" value="ECO:0007669"/>
    <property type="project" value="InterPro"/>
</dbReference>
<dbReference type="Proteomes" id="UP001231518">
    <property type="component" value="Chromosome 12"/>
</dbReference>
<dbReference type="AlphaFoldDB" id="A0AAD7YLV7"/>
<proteinExistence type="inferred from homology"/>
<evidence type="ECO:0000256" key="5">
    <source>
        <dbReference type="ARBA" id="ARBA00022833"/>
    </source>
</evidence>
<keyword evidence="10" id="KW-0539">Nucleus</keyword>
<keyword evidence="8 12" id="KW-0238">DNA-binding</keyword>
<evidence type="ECO:0000313" key="14">
    <source>
        <dbReference type="EMBL" id="KAJ8721411.1"/>
    </source>
</evidence>
<dbReference type="PROSITE" id="PS50950">
    <property type="entry name" value="ZF_THAP"/>
    <property type="match status" value="1"/>
</dbReference>
<name>A0AAD7YLV7_MYTSE</name>
<reference evidence="14" key="1">
    <citation type="submission" date="2023-03" db="EMBL/GenBank/DDBJ databases">
        <title>Chromosome-level genomes of two armyworms, Mythimna separata and Mythimna loreyi, provide insights into the biosynthesis and reception of sex pheromones.</title>
        <authorList>
            <person name="Zhao H."/>
        </authorList>
    </citation>
    <scope>NUCLEOTIDE SEQUENCE</scope>
    <source>
        <strain evidence="14">BeijingLab</strain>
        <tissue evidence="14">Pupa</tissue>
    </source>
</reference>
<evidence type="ECO:0000256" key="8">
    <source>
        <dbReference type="ARBA" id="ARBA00023125"/>
    </source>
</evidence>
<dbReference type="SUPFAM" id="SSF57716">
    <property type="entry name" value="Glucocorticoid receptor-like (DNA-binding domain)"/>
    <property type="match status" value="1"/>
</dbReference>
<evidence type="ECO:0000256" key="9">
    <source>
        <dbReference type="ARBA" id="ARBA00023163"/>
    </source>
</evidence>
<keyword evidence="3" id="KW-0479">Metal-binding</keyword>
<evidence type="ECO:0000313" key="15">
    <source>
        <dbReference type="Proteomes" id="UP001231518"/>
    </source>
</evidence>
<evidence type="ECO:0000256" key="6">
    <source>
        <dbReference type="ARBA" id="ARBA00023015"/>
    </source>
</evidence>
<keyword evidence="7" id="KW-0175">Coiled coil</keyword>
<keyword evidence="9" id="KW-0804">Transcription</keyword>
<dbReference type="InterPro" id="IPR038441">
    <property type="entry name" value="THAP_Znf_sf"/>
</dbReference>
<evidence type="ECO:0000256" key="1">
    <source>
        <dbReference type="ARBA" id="ARBA00004642"/>
    </source>
</evidence>
<gene>
    <name evidence="14" type="ORF">PYW07_002186</name>
</gene>
<keyword evidence="4 12" id="KW-0863">Zinc-finger</keyword>
<keyword evidence="6" id="KW-0805">Transcription regulation</keyword>
<accession>A0AAD7YLV7</accession>
<evidence type="ECO:0000256" key="4">
    <source>
        <dbReference type="ARBA" id="ARBA00022771"/>
    </source>
</evidence>
<comment type="subcellular location">
    <subcellularLocation>
        <location evidence="1">Nucleus</location>
        <location evidence="1">Nucleoplasm</location>
    </subcellularLocation>
</comment>
<dbReference type="GO" id="GO:0005654">
    <property type="term" value="C:nucleoplasm"/>
    <property type="evidence" value="ECO:0007669"/>
    <property type="project" value="UniProtKB-SubCell"/>
</dbReference>
<evidence type="ECO:0000256" key="3">
    <source>
        <dbReference type="ARBA" id="ARBA00022723"/>
    </source>
</evidence>